<dbReference type="PIRSF" id="PIRSF005784">
    <property type="entry name" value="Elect_transpt_RnfB"/>
    <property type="match status" value="1"/>
</dbReference>
<gene>
    <name evidence="10 14" type="primary">rnfB</name>
    <name evidence="14" type="ORF">PROAA_1320002</name>
</gene>
<dbReference type="EMBL" id="FLQY01000038">
    <property type="protein sequence ID" value="SBT04605.1"/>
    <property type="molecule type" value="Genomic_DNA"/>
</dbReference>
<dbReference type="GO" id="GO:0022900">
    <property type="term" value="P:electron transport chain"/>
    <property type="evidence" value="ECO:0007669"/>
    <property type="project" value="UniProtKB-UniRule"/>
</dbReference>
<feature type="binding site" evidence="10 11">
    <location>
        <position position="146"/>
    </location>
    <ligand>
        <name>[4Fe-4S] cluster</name>
        <dbReference type="ChEBI" id="CHEBI:49883"/>
        <label>3</label>
    </ligand>
</feature>
<dbReference type="Pfam" id="PF14697">
    <property type="entry name" value="Fer4_21"/>
    <property type="match status" value="1"/>
</dbReference>
<sequence>MIAAILIMTMLGAMLGIILGVSNRLLRVETNPMVDELTALLPGSNCGQCGFAGCAGAAKAMADGSALPTICPPGGKALVKVIAVRLGVTVDVSGLSDDGPQIATVSEELCIGCCRCLKVCPTDAILGASKQIHNVLREACTGCGSCIEKCPTEALLMKPTPITLQHWVMPKPLAA</sequence>
<dbReference type="RefSeq" id="WP_186409863.1">
    <property type="nucleotide sequence ID" value="NZ_FLQY01000038.1"/>
</dbReference>
<evidence type="ECO:0000256" key="2">
    <source>
        <dbReference type="ARBA" id="ARBA00022485"/>
    </source>
</evidence>
<comment type="similarity">
    <text evidence="10">Belongs to the 4Fe4S bacterial-type ferredoxin family. RnfB subfamily.</text>
</comment>
<keyword evidence="8 10" id="KW-0411">Iron-sulfur</keyword>
<reference evidence="14 15" key="1">
    <citation type="submission" date="2016-06" db="EMBL/GenBank/DDBJ databases">
        <authorList>
            <person name="Kjaerup R.B."/>
            <person name="Dalgaard T.S."/>
            <person name="Juul-Madsen H.R."/>
        </authorList>
    </citation>
    <scope>NUCLEOTIDE SEQUENCE [LARGE SCALE GENOMIC DNA]</scope>
    <source>
        <strain evidence="14">2</strain>
    </source>
</reference>
<keyword evidence="10" id="KW-0997">Cell inner membrane</keyword>
<dbReference type="GO" id="GO:0046872">
    <property type="term" value="F:metal ion binding"/>
    <property type="evidence" value="ECO:0007669"/>
    <property type="project" value="UniProtKB-KW"/>
</dbReference>
<dbReference type="Proteomes" id="UP000199600">
    <property type="component" value="Unassembled WGS sequence"/>
</dbReference>
<dbReference type="PANTHER" id="PTHR43560">
    <property type="entry name" value="ION-TRANSLOCATING OXIDOREDUCTASE COMPLEX SUBUNIT B"/>
    <property type="match status" value="1"/>
</dbReference>
<evidence type="ECO:0000256" key="9">
    <source>
        <dbReference type="ARBA" id="ARBA00023136"/>
    </source>
</evidence>
<evidence type="ECO:0000313" key="14">
    <source>
        <dbReference type="EMBL" id="SBT04605.1"/>
    </source>
</evidence>
<dbReference type="GO" id="GO:0051539">
    <property type="term" value="F:4 iron, 4 sulfur cluster binding"/>
    <property type="evidence" value="ECO:0007669"/>
    <property type="project" value="UniProtKB-UniRule"/>
</dbReference>
<keyword evidence="3 10" id="KW-0479">Metal-binding</keyword>
<name>A0A1A8XHH3_9RHOO</name>
<organism evidence="14 15">
    <name type="scientific">Candidatus Propionivibrio aalborgensis</name>
    <dbReference type="NCBI Taxonomy" id="1860101"/>
    <lineage>
        <taxon>Bacteria</taxon>
        <taxon>Pseudomonadati</taxon>
        <taxon>Pseudomonadota</taxon>
        <taxon>Betaproteobacteria</taxon>
        <taxon>Rhodocyclales</taxon>
        <taxon>Rhodocyclaceae</taxon>
        <taxon>Propionivibrio</taxon>
    </lineage>
</organism>
<comment type="cofactor">
    <cofactor evidence="10 11">
        <name>[4Fe-4S] cluster</name>
        <dbReference type="ChEBI" id="CHEBI:49883"/>
    </cofactor>
    <text evidence="10 11">Binds 3 [4Fe-4S] clusters.</text>
</comment>
<dbReference type="GO" id="GO:0009055">
    <property type="term" value="F:electron transfer activity"/>
    <property type="evidence" value="ECO:0007669"/>
    <property type="project" value="InterPro"/>
</dbReference>
<dbReference type="Gene3D" id="1.10.15.40">
    <property type="entry name" value="Electron transport complex subunit B, putative Fe-S cluster"/>
    <property type="match status" value="1"/>
</dbReference>
<keyword evidence="15" id="KW-1185">Reference proteome</keyword>
<feature type="binding site" evidence="10 11">
    <location>
        <position position="49"/>
    </location>
    <ligand>
        <name>[4Fe-4S] cluster</name>
        <dbReference type="ChEBI" id="CHEBI:49883"/>
        <label>1</label>
    </ligand>
</feature>
<evidence type="ECO:0000256" key="6">
    <source>
        <dbReference type="ARBA" id="ARBA00022982"/>
    </source>
</evidence>
<evidence type="ECO:0000256" key="4">
    <source>
        <dbReference type="ARBA" id="ARBA00022737"/>
    </source>
</evidence>
<evidence type="ECO:0000256" key="3">
    <source>
        <dbReference type="ARBA" id="ARBA00022723"/>
    </source>
</evidence>
<feature type="binding site" evidence="10 11">
    <location>
        <position position="54"/>
    </location>
    <ligand>
        <name>[4Fe-4S] cluster</name>
        <dbReference type="ChEBI" id="CHEBI:49883"/>
        <label>1</label>
    </ligand>
</feature>
<feature type="binding site" evidence="10 11">
    <location>
        <position position="110"/>
    </location>
    <ligand>
        <name>[4Fe-4S] cluster</name>
        <dbReference type="ChEBI" id="CHEBI:49883"/>
        <label>2</label>
    </ligand>
</feature>
<dbReference type="SUPFAM" id="SSF54862">
    <property type="entry name" value="4Fe-4S ferredoxins"/>
    <property type="match status" value="1"/>
</dbReference>
<dbReference type="HAMAP" id="MF_00463">
    <property type="entry name" value="RsxB_RnfB"/>
    <property type="match status" value="1"/>
</dbReference>
<dbReference type="PROSITE" id="PS51656">
    <property type="entry name" value="4FE4S"/>
    <property type="match status" value="1"/>
</dbReference>
<feature type="binding site" evidence="10 11">
    <location>
        <position position="46"/>
    </location>
    <ligand>
        <name>[4Fe-4S] cluster</name>
        <dbReference type="ChEBI" id="CHEBI:49883"/>
        <label>1</label>
    </ligand>
</feature>
<dbReference type="NCBIfam" id="TIGR01944">
    <property type="entry name" value="rnfB"/>
    <property type="match status" value="1"/>
</dbReference>
<feature type="region of interest" description="Hydrophobic" evidence="10">
    <location>
        <begin position="1"/>
        <end position="23"/>
    </location>
</feature>
<dbReference type="EC" id="7.-.-.-" evidence="10"/>
<feature type="domain" description="4Fe-4S ferredoxin-type" evidence="12">
    <location>
        <begin position="101"/>
        <end position="125"/>
    </location>
</feature>
<dbReference type="InterPro" id="IPR010207">
    <property type="entry name" value="Elect_transpt_cplx_RnfB/RsxB"/>
</dbReference>
<feature type="binding site" evidence="10 11">
    <location>
        <position position="71"/>
    </location>
    <ligand>
        <name>[4Fe-4S] cluster</name>
        <dbReference type="ChEBI" id="CHEBI:49883"/>
        <label>1</label>
    </ligand>
</feature>
<protein>
    <recommendedName>
        <fullName evidence="10">Ion-translocating oxidoreductase complex subunit B</fullName>
        <ecNumber evidence="10">7.-.-.-</ecNumber>
    </recommendedName>
    <alternativeName>
        <fullName evidence="10">Rnf electron transport complex subunit B</fullName>
    </alternativeName>
</protein>
<comment type="caution">
    <text evidence="10">Lacks conserved residue(s) required for the propagation of feature annotation.</text>
</comment>
<evidence type="ECO:0000259" key="13">
    <source>
        <dbReference type="PROSITE" id="PS51656"/>
    </source>
</evidence>
<dbReference type="PROSITE" id="PS51379">
    <property type="entry name" value="4FE4S_FER_2"/>
    <property type="match status" value="2"/>
</dbReference>
<keyword evidence="7 10" id="KW-0408">Iron</keyword>
<keyword evidence="2 10" id="KW-0004">4Fe-4S</keyword>
<dbReference type="InterPro" id="IPR017900">
    <property type="entry name" value="4Fe4S_Fe_S_CS"/>
</dbReference>
<feature type="domain" description="4Fe-4S ferredoxin-type" evidence="12">
    <location>
        <begin position="130"/>
        <end position="160"/>
    </location>
</feature>
<evidence type="ECO:0000256" key="8">
    <source>
        <dbReference type="ARBA" id="ARBA00023014"/>
    </source>
</evidence>
<evidence type="ECO:0000313" key="15">
    <source>
        <dbReference type="Proteomes" id="UP000199600"/>
    </source>
</evidence>
<evidence type="ECO:0000256" key="7">
    <source>
        <dbReference type="ARBA" id="ARBA00023004"/>
    </source>
</evidence>
<evidence type="ECO:0000256" key="11">
    <source>
        <dbReference type="PIRSR" id="PIRSR005784-1"/>
    </source>
</evidence>
<dbReference type="InterPro" id="IPR050395">
    <property type="entry name" value="4Fe4S_Ferredoxin_RnfB"/>
</dbReference>
<feature type="binding site" evidence="10 11">
    <location>
        <position position="140"/>
    </location>
    <ligand>
        <name>[4Fe-4S] cluster</name>
        <dbReference type="ChEBI" id="CHEBI:49883"/>
        <label>3</label>
    </ligand>
</feature>
<keyword evidence="5 10" id="KW-1278">Translocase</keyword>
<comment type="function">
    <text evidence="10">Part of a membrane-bound complex that couples electron transfer with translocation of ions across the membrane.</text>
</comment>
<keyword evidence="10" id="KW-1003">Cell membrane</keyword>
<proteinExistence type="inferred from homology"/>
<keyword evidence="6 10" id="KW-0249">Electron transport</keyword>
<evidence type="ECO:0000256" key="10">
    <source>
        <dbReference type="HAMAP-Rule" id="MF_00463"/>
    </source>
</evidence>
<keyword evidence="1 10" id="KW-0813">Transport</keyword>
<dbReference type="InterPro" id="IPR007202">
    <property type="entry name" value="4Fe-4S_dom"/>
</dbReference>
<accession>A0A1A8XHH3</accession>
<feature type="binding site" evidence="10 11">
    <location>
        <position position="116"/>
    </location>
    <ligand>
        <name>[4Fe-4S] cluster</name>
        <dbReference type="ChEBI" id="CHEBI:49883"/>
        <label>2</label>
    </ligand>
</feature>
<keyword evidence="9 10" id="KW-0472">Membrane</keyword>
<keyword evidence="4 10" id="KW-0677">Repeat</keyword>
<dbReference type="PANTHER" id="PTHR43560:SF1">
    <property type="entry name" value="ION-TRANSLOCATING OXIDOREDUCTASE COMPLEX SUBUNIT B"/>
    <property type="match status" value="1"/>
</dbReference>
<evidence type="ECO:0000259" key="12">
    <source>
        <dbReference type="PROSITE" id="PS51379"/>
    </source>
</evidence>
<feature type="binding site" evidence="10 11">
    <location>
        <position position="120"/>
    </location>
    <ligand>
        <name>[4Fe-4S] cluster</name>
        <dbReference type="ChEBI" id="CHEBI:49883"/>
        <label>3</label>
    </ligand>
</feature>
<dbReference type="GO" id="GO:0005886">
    <property type="term" value="C:plasma membrane"/>
    <property type="evidence" value="ECO:0007669"/>
    <property type="project" value="UniProtKB-SubCell"/>
</dbReference>
<dbReference type="PROSITE" id="PS00198">
    <property type="entry name" value="4FE4S_FER_1"/>
    <property type="match status" value="1"/>
</dbReference>
<dbReference type="Gene3D" id="3.30.70.20">
    <property type="match status" value="1"/>
</dbReference>
<feature type="binding site" evidence="10 11">
    <location>
        <position position="113"/>
    </location>
    <ligand>
        <name>[4Fe-4S] cluster</name>
        <dbReference type="ChEBI" id="CHEBI:49883"/>
        <label>2</label>
    </ligand>
</feature>
<comment type="subunit">
    <text evidence="10">The complex is composed of six subunits: RnfA, RnfB, RnfC, RnfD, RnfE and RnfG.</text>
</comment>
<comment type="subcellular location">
    <subcellularLocation>
        <location evidence="10">Cell inner membrane</location>
    </subcellularLocation>
</comment>
<dbReference type="InterPro" id="IPR016463">
    <property type="entry name" value="RnfB/RsxB_Proteobac"/>
</dbReference>
<dbReference type="Pfam" id="PF04060">
    <property type="entry name" value="FeS"/>
    <property type="match status" value="1"/>
</dbReference>
<dbReference type="AlphaFoldDB" id="A0A1A8XHH3"/>
<dbReference type="InterPro" id="IPR017896">
    <property type="entry name" value="4Fe4S_Fe-S-bd"/>
</dbReference>
<feature type="domain" description="4Fe-4S" evidence="13">
    <location>
        <begin position="29"/>
        <end position="88"/>
    </location>
</feature>
<feature type="binding site" evidence="10 11">
    <location>
        <position position="143"/>
    </location>
    <ligand>
        <name>[4Fe-4S] cluster</name>
        <dbReference type="ChEBI" id="CHEBI:49883"/>
        <label>3</label>
    </ligand>
</feature>
<evidence type="ECO:0000256" key="5">
    <source>
        <dbReference type="ARBA" id="ARBA00022967"/>
    </source>
</evidence>
<feature type="binding site" evidence="10 11">
    <location>
        <position position="150"/>
    </location>
    <ligand>
        <name>[4Fe-4S] cluster</name>
        <dbReference type="ChEBI" id="CHEBI:49883"/>
        <label>2</label>
    </ligand>
</feature>
<evidence type="ECO:0000256" key="1">
    <source>
        <dbReference type="ARBA" id="ARBA00022448"/>
    </source>
</evidence>